<dbReference type="InterPro" id="IPR057325">
    <property type="entry name" value="DeaD_dimer"/>
</dbReference>
<dbReference type="Gene3D" id="3.30.70.330">
    <property type="match status" value="1"/>
</dbReference>
<dbReference type="Pfam" id="PF00271">
    <property type="entry name" value="Helicase_C"/>
    <property type="match status" value="1"/>
</dbReference>
<dbReference type="InterPro" id="IPR005580">
    <property type="entry name" value="DbpA/CsdA_RNA-bd_dom"/>
</dbReference>
<dbReference type="InterPro" id="IPR050547">
    <property type="entry name" value="DEAD_box_RNA_helicases"/>
</dbReference>
<dbReference type="EMBL" id="FOZX01000001">
    <property type="protein sequence ID" value="SFS36107.1"/>
    <property type="molecule type" value="Genomic_DNA"/>
</dbReference>
<dbReference type="GO" id="GO:0005524">
    <property type="term" value="F:ATP binding"/>
    <property type="evidence" value="ECO:0007669"/>
    <property type="project" value="UniProtKB-UniRule"/>
</dbReference>
<keyword evidence="7 9" id="KW-0346">Stress response</keyword>
<dbReference type="CDD" id="cd18787">
    <property type="entry name" value="SF2_C_DEAD"/>
    <property type="match status" value="1"/>
</dbReference>
<evidence type="ECO:0000256" key="8">
    <source>
        <dbReference type="ARBA" id="ARBA00047984"/>
    </source>
</evidence>
<dbReference type="InterPro" id="IPR028618">
    <property type="entry name" value="DEAD_helicase_DeaD"/>
</dbReference>
<reference evidence="16" key="1">
    <citation type="submission" date="2016-10" db="EMBL/GenBank/DDBJ databases">
        <authorList>
            <person name="Varghese N."/>
            <person name="Submissions S."/>
        </authorList>
    </citation>
    <scope>NUCLEOTIDE SEQUENCE [LARGE SCALE GENOMIC DNA]</scope>
    <source>
        <strain evidence="16">DSM 44771</strain>
    </source>
</reference>
<evidence type="ECO:0000256" key="1">
    <source>
        <dbReference type="ARBA" id="ARBA00022490"/>
    </source>
</evidence>
<evidence type="ECO:0000256" key="10">
    <source>
        <dbReference type="PROSITE-ProRule" id="PRU00552"/>
    </source>
</evidence>
<keyword evidence="1 9" id="KW-0963">Cytoplasm</keyword>
<evidence type="ECO:0000256" key="9">
    <source>
        <dbReference type="HAMAP-Rule" id="MF_00964"/>
    </source>
</evidence>
<organism evidence="15 16">
    <name type="scientific">Saccharopolyspora flava</name>
    <dbReference type="NCBI Taxonomy" id="95161"/>
    <lineage>
        <taxon>Bacteria</taxon>
        <taxon>Bacillati</taxon>
        <taxon>Actinomycetota</taxon>
        <taxon>Actinomycetes</taxon>
        <taxon>Pseudonocardiales</taxon>
        <taxon>Pseudonocardiaceae</taxon>
        <taxon>Saccharopolyspora</taxon>
    </lineage>
</organism>
<dbReference type="Proteomes" id="UP000198852">
    <property type="component" value="Unassembled WGS sequence"/>
</dbReference>
<keyword evidence="3 9" id="KW-0378">Hydrolase</keyword>
<dbReference type="HAMAP" id="MF_00964">
    <property type="entry name" value="DEAD_helicase_DeaD"/>
    <property type="match status" value="1"/>
</dbReference>
<dbReference type="InterPro" id="IPR014014">
    <property type="entry name" value="RNA_helicase_DEAD_Q_motif"/>
</dbReference>
<dbReference type="InterPro" id="IPR027417">
    <property type="entry name" value="P-loop_NTPase"/>
</dbReference>
<dbReference type="PROSITE" id="PS00039">
    <property type="entry name" value="DEAD_ATP_HELICASE"/>
    <property type="match status" value="1"/>
</dbReference>
<dbReference type="GO" id="GO:0070417">
    <property type="term" value="P:cellular response to cold"/>
    <property type="evidence" value="ECO:0007669"/>
    <property type="project" value="InterPro"/>
</dbReference>
<evidence type="ECO:0000259" key="13">
    <source>
        <dbReference type="PROSITE" id="PS51194"/>
    </source>
</evidence>
<dbReference type="Pfam" id="PF25399">
    <property type="entry name" value="DeaD_dimer"/>
    <property type="match status" value="1"/>
</dbReference>
<protein>
    <recommendedName>
        <fullName evidence="9">ATP-dependent RNA helicase DeaD</fullName>
        <ecNumber evidence="9">3.6.4.13</ecNumber>
    </recommendedName>
    <alternativeName>
        <fullName evidence="9">Cold-shock DEAD box protein A</fullName>
    </alternativeName>
</protein>
<dbReference type="PANTHER" id="PTHR47963:SF8">
    <property type="entry name" value="ATP-DEPENDENT RNA HELICASE DEAD"/>
    <property type="match status" value="1"/>
</dbReference>
<dbReference type="SUPFAM" id="SSF52540">
    <property type="entry name" value="P-loop containing nucleoside triphosphate hydrolases"/>
    <property type="match status" value="1"/>
</dbReference>
<comment type="function">
    <text evidence="9">DEAD-box RNA helicase involved in various cellular processes at low temperature, including ribosome biogenesis, mRNA degradation and translation initiation.</text>
</comment>
<comment type="catalytic activity">
    <reaction evidence="8 9">
        <text>ATP + H2O = ADP + phosphate + H(+)</text>
        <dbReference type="Rhea" id="RHEA:13065"/>
        <dbReference type="ChEBI" id="CHEBI:15377"/>
        <dbReference type="ChEBI" id="CHEBI:15378"/>
        <dbReference type="ChEBI" id="CHEBI:30616"/>
        <dbReference type="ChEBI" id="CHEBI:43474"/>
        <dbReference type="ChEBI" id="CHEBI:456216"/>
        <dbReference type="EC" id="3.6.4.13"/>
    </reaction>
</comment>
<dbReference type="PROSITE" id="PS51195">
    <property type="entry name" value="Q_MOTIF"/>
    <property type="match status" value="1"/>
</dbReference>
<evidence type="ECO:0000256" key="7">
    <source>
        <dbReference type="ARBA" id="ARBA00023016"/>
    </source>
</evidence>
<dbReference type="RefSeq" id="WP_093413390.1">
    <property type="nucleotide sequence ID" value="NZ_FOZX01000001.1"/>
</dbReference>
<evidence type="ECO:0000256" key="3">
    <source>
        <dbReference type="ARBA" id="ARBA00022801"/>
    </source>
</evidence>
<dbReference type="GO" id="GO:0003724">
    <property type="term" value="F:RNA helicase activity"/>
    <property type="evidence" value="ECO:0007669"/>
    <property type="project" value="UniProtKB-UniRule"/>
</dbReference>
<dbReference type="GO" id="GO:0016887">
    <property type="term" value="F:ATP hydrolysis activity"/>
    <property type="evidence" value="ECO:0007669"/>
    <property type="project" value="RHEA"/>
</dbReference>
<keyword evidence="6 9" id="KW-0694">RNA-binding</keyword>
<evidence type="ECO:0000313" key="16">
    <source>
        <dbReference type="Proteomes" id="UP000198852"/>
    </source>
</evidence>
<feature type="region of interest" description="Disordered" evidence="11">
    <location>
        <begin position="529"/>
        <end position="580"/>
    </location>
</feature>
<dbReference type="Pfam" id="PF00270">
    <property type="entry name" value="DEAD"/>
    <property type="match status" value="1"/>
</dbReference>
<feature type="domain" description="DEAD-box RNA helicase Q" evidence="14">
    <location>
        <begin position="2"/>
        <end position="30"/>
    </location>
</feature>
<dbReference type="FunFam" id="3.40.50.300:FF:000108">
    <property type="entry name" value="ATP-dependent RNA helicase RhlE"/>
    <property type="match status" value="1"/>
</dbReference>
<dbReference type="PROSITE" id="PS51194">
    <property type="entry name" value="HELICASE_CTER"/>
    <property type="match status" value="1"/>
</dbReference>
<keyword evidence="5 9" id="KW-0067">ATP-binding</keyword>
<evidence type="ECO:0000313" key="15">
    <source>
        <dbReference type="EMBL" id="SFS36107.1"/>
    </source>
</evidence>
<dbReference type="AlphaFoldDB" id="A0A1I6P7D8"/>
<keyword evidence="2 9" id="KW-0547">Nucleotide-binding</keyword>
<dbReference type="Gene3D" id="3.40.50.300">
    <property type="entry name" value="P-loop containing nucleotide triphosphate hydrolases"/>
    <property type="match status" value="2"/>
</dbReference>
<feature type="domain" description="Helicase ATP-binding" evidence="12">
    <location>
        <begin position="33"/>
        <end position="204"/>
    </location>
</feature>
<evidence type="ECO:0000256" key="2">
    <source>
        <dbReference type="ARBA" id="ARBA00022741"/>
    </source>
</evidence>
<accession>A0A1I6P7D8</accession>
<feature type="domain" description="Helicase C-terminal" evidence="13">
    <location>
        <begin position="228"/>
        <end position="375"/>
    </location>
</feature>
<evidence type="ECO:0000259" key="12">
    <source>
        <dbReference type="PROSITE" id="PS51192"/>
    </source>
</evidence>
<evidence type="ECO:0000259" key="14">
    <source>
        <dbReference type="PROSITE" id="PS51195"/>
    </source>
</evidence>
<dbReference type="InterPro" id="IPR044742">
    <property type="entry name" value="DEAD/DEAH_RhlB"/>
</dbReference>
<evidence type="ECO:0000256" key="5">
    <source>
        <dbReference type="ARBA" id="ARBA00022840"/>
    </source>
</evidence>
<dbReference type="GO" id="GO:0005840">
    <property type="term" value="C:ribosome"/>
    <property type="evidence" value="ECO:0007669"/>
    <property type="project" value="TreeGrafter"/>
</dbReference>
<dbReference type="SMART" id="SM00487">
    <property type="entry name" value="DEXDc"/>
    <property type="match status" value="1"/>
</dbReference>
<name>A0A1I6P7D8_9PSEU</name>
<feature type="short sequence motif" description="Q motif" evidence="10">
    <location>
        <begin position="2"/>
        <end position="30"/>
    </location>
</feature>
<keyword evidence="16" id="KW-1185">Reference proteome</keyword>
<evidence type="ECO:0000256" key="11">
    <source>
        <dbReference type="SAM" id="MobiDB-lite"/>
    </source>
</evidence>
<evidence type="ECO:0000256" key="4">
    <source>
        <dbReference type="ARBA" id="ARBA00022806"/>
    </source>
</evidence>
<proteinExistence type="inferred from homology"/>
<dbReference type="GO" id="GO:0000027">
    <property type="term" value="P:ribosomal large subunit assembly"/>
    <property type="evidence" value="ECO:0007669"/>
    <property type="project" value="UniProtKB-UniRule"/>
</dbReference>
<dbReference type="InterPro" id="IPR012677">
    <property type="entry name" value="Nucleotide-bd_a/b_plait_sf"/>
</dbReference>
<dbReference type="InterPro" id="IPR014001">
    <property type="entry name" value="Helicase_ATP-bd"/>
</dbReference>
<dbReference type="GO" id="GO:0006401">
    <property type="term" value="P:RNA catabolic process"/>
    <property type="evidence" value="ECO:0007669"/>
    <property type="project" value="UniProtKB-UniRule"/>
</dbReference>
<comment type="subcellular location">
    <subcellularLocation>
        <location evidence="9">Cytoplasm</location>
    </subcellularLocation>
</comment>
<dbReference type="PROSITE" id="PS51192">
    <property type="entry name" value="HELICASE_ATP_BIND_1"/>
    <property type="match status" value="1"/>
</dbReference>
<feature type="compositionally biased region" description="Low complexity" evidence="11">
    <location>
        <begin position="560"/>
        <end position="569"/>
    </location>
</feature>
<evidence type="ECO:0000256" key="6">
    <source>
        <dbReference type="ARBA" id="ARBA00022884"/>
    </source>
</evidence>
<dbReference type="InterPro" id="IPR034415">
    <property type="entry name" value="CsdA_RRM"/>
</dbReference>
<dbReference type="SMART" id="SM00490">
    <property type="entry name" value="HELICc"/>
    <property type="match status" value="1"/>
</dbReference>
<comment type="similarity">
    <text evidence="9">Belongs to the DEAD box helicase family. DeaD/CsdA subfamily.</text>
</comment>
<dbReference type="GO" id="GO:0005829">
    <property type="term" value="C:cytosol"/>
    <property type="evidence" value="ECO:0007669"/>
    <property type="project" value="TreeGrafter"/>
</dbReference>
<dbReference type="CDD" id="cd12499">
    <property type="entry name" value="RRM_EcCsdA_like"/>
    <property type="match status" value="1"/>
</dbReference>
<dbReference type="STRING" id="95161.SAMN05660874_00522"/>
<sequence length="580" mass="63952">MPTFAELDLDERVQKTLAEIGYEAPSPIQEQTIPLLLEGRDVLGLAQTGTGKTAAFALPILSNMDLSTTKPQALVLAPTRELAIQVSEAFQRYASNLPGFHVLPIYGGTGYGPQLAGLRRGAHVVVGTPGRLIDHLEKGSLDLSALKNLVLDEADEMLRMGFIEDVEKILQSVPSQRQVALFSATMPQGIRKITQNYLNDPAEISVKTKTSTATNINQRHVPVRASNKLDAMTRILEVEDFDAMIVFVRTKQLTEELAEKLQARGFSASAINGDIAQAQRERTIGHLRDGKIDILVATDVAARGLDVERISHVLNYDIPHDTESYVHRVGRTGRAGRSGEAILFVSPRERHLLRAIERATRQQIPQMELPTIDAVNDRRLAKFAQNITDTLAKGGLEVFQELVAEYERTHDVPASEIAAALAAMAQGDRPLLLEPEPEPARRDGPMFHPNSADTETYRVEVGRRNRVTPRALVGALANEGGVPSKHIGHIDIRNEHTLIELPADLPEELLSKLRTTQVAGRGLKISRADGEIINRRPRRPAGNRDRDNKPRPHRKGQSGSGQRSPQQYRGPKRDLRHTGA</sequence>
<dbReference type="InterPro" id="IPR001650">
    <property type="entry name" value="Helicase_C-like"/>
</dbReference>
<dbReference type="GO" id="GO:0033592">
    <property type="term" value="F:RNA strand annealing activity"/>
    <property type="evidence" value="ECO:0007669"/>
    <property type="project" value="TreeGrafter"/>
</dbReference>
<dbReference type="InterPro" id="IPR011545">
    <property type="entry name" value="DEAD/DEAH_box_helicase_dom"/>
</dbReference>
<dbReference type="CDD" id="cd00268">
    <property type="entry name" value="DEADc"/>
    <property type="match status" value="1"/>
</dbReference>
<dbReference type="InterPro" id="IPR000629">
    <property type="entry name" value="RNA-helicase_DEAD-box_CS"/>
</dbReference>
<keyword evidence="4 9" id="KW-0347">Helicase</keyword>
<dbReference type="EC" id="3.6.4.13" evidence="9"/>
<dbReference type="Pfam" id="PF03880">
    <property type="entry name" value="DbpA"/>
    <property type="match status" value="1"/>
</dbReference>
<gene>
    <name evidence="9" type="primary">deaD</name>
    <name evidence="9" type="synonym">csdA</name>
    <name evidence="15" type="ORF">SAMN05660874_00522</name>
</gene>
<dbReference type="OrthoDB" id="9805696at2"/>
<dbReference type="PANTHER" id="PTHR47963">
    <property type="entry name" value="DEAD-BOX ATP-DEPENDENT RNA HELICASE 47, MITOCHONDRIAL"/>
    <property type="match status" value="1"/>
</dbReference>
<feature type="compositionally biased region" description="Basic and acidic residues" evidence="11">
    <location>
        <begin position="571"/>
        <end position="580"/>
    </location>
</feature>